<keyword evidence="1" id="KW-0472">Membrane</keyword>
<evidence type="ECO:0000256" key="1">
    <source>
        <dbReference type="SAM" id="Phobius"/>
    </source>
</evidence>
<organism evidence="2">
    <name type="scientific">Octopus bimaculoides</name>
    <name type="common">California two-spotted octopus</name>
    <dbReference type="NCBI Taxonomy" id="37653"/>
    <lineage>
        <taxon>Eukaryota</taxon>
        <taxon>Metazoa</taxon>
        <taxon>Spiralia</taxon>
        <taxon>Lophotrochozoa</taxon>
        <taxon>Mollusca</taxon>
        <taxon>Cephalopoda</taxon>
        <taxon>Coleoidea</taxon>
        <taxon>Octopodiformes</taxon>
        <taxon>Octopoda</taxon>
        <taxon>Incirrata</taxon>
        <taxon>Octopodidae</taxon>
        <taxon>Octopus</taxon>
    </lineage>
</organism>
<reference evidence="2" key="1">
    <citation type="submission" date="2015-07" db="EMBL/GenBank/DDBJ databases">
        <title>MeaNS - Measles Nucleotide Surveillance Program.</title>
        <authorList>
            <person name="Tran T."/>
            <person name="Druce J."/>
        </authorList>
    </citation>
    <scope>NUCLEOTIDE SEQUENCE</scope>
    <source>
        <strain evidence="2">UCB-OBI-ISO-001</strain>
        <tissue evidence="2">Gonad</tissue>
    </source>
</reference>
<feature type="transmembrane region" description="Helical" evidence="1">
    <location>
        <begin position="166"/>
        <end position="188"/>
    </location>
</feature>
<feature type="transmembrane region" description="Helical" evidence="1">
    <location>
        <begin position="90"/>
        <end position="110"/>
    </location>
</feature>
<protein>
    <submittedName>
        <fullName evidence="2">Uncharacterized protein</fullName>
    </submittedName>
</protein>
<keyword evidence="1" id="KW-0812">Transmembrane</keyword>
<accession>A0A0L8HEN8</accession>
<dbReference type="AlphaFoldDB" id="A0A0L8HEN8"/>
<keyword evidence="1" id="KW-1133">Transmembrane helix</keyword>
<feature type="transmembrane region" description="Helical" evidence="1">
    <location>
        <begin position="122"/>
        <end position="146"/>
    </location>
</feature>
<dbReference type="EMBL" id="KQ418333">
    <property type="protein sequence ID" value="KOF87731.1"/>
    <property type="molecule type" value="Genomic_DNA"/>
</dbReference>
<sequence length="224" mass="25328">MLNETPMFPEVNYPNPKEFLSTHGYDAPPLLLHISSANKGHAQLVKVKQLTSKSVVLSRIFAVTHLFIPRQNNVHDNTSNQLRSEAMRASTWYCIWAFIIIIIIIMLLSLRKGYYPIHCAITLPVLILSHSCRLLLTLFLIFSIIIHDFLLRSISLSNHSASATTLLQPSSLLFLLSLLTLVFTLDILSEYIHYRCRCGCVVRSLLPNHMVPSSGFELGKCLLL</sequence>
<gene>
    <name evidence="2" type="ORF">OCBIM_22016256mg</name>
</gene>
<evidence type="ECO:0000313" key="2">
    <source>
        <dbReference type="EMBL" id="KOF87731.1"/>
    </source>
</evidence>
<name>A0A0L8HEN8_OCTBM</name>
<proteinExistence type="predicted"/>